<accession>B4K249</accession>
<feature type="region of interest" description="Disordered" evidence="1">
    <location>
        <begin position="1"/>
        <end position="58"/>
    </location>
</feature>
<dbReference type="InParanoid" id="B4K249"/>
<gene>
    <name evidence="2" type="primary">Dgri\GH11688</name>
    <name evidence="2" type="ORF">Dgri_GH11688</name>
</gene>
<feature type="compositionally biased region" description="Acidic residues" evidence="1">
    <location>
        <begin position="34"/>
        <end position="56"/>
    </location>
</feature>
<sequence length="79" mass="8645">MNGVEGAMGRATVKAAARAGVRSAQPFGGGNNHEDDDEHENDEDEDEDEYENENEDGVWSAGYVRSVVIVARDSLYEIQ</sequence>
<evidence type="ECO:0000256" key="1">
    <source>
        <dbReference type="SAM" id="MobiDB-lite"/>
    </source>
</evidence>
<dbReference type="Proteomes" id="UP000001070">
    <property type="component" value="Unassembled WGS sequence"/>
</dbReference>
<evidence type="ECO:0000313" key="3">
    <source>
        <dbReference type="Proteomes" id="UP000001070"/>
    </source>
</evidence>
<dbReference type="EMBL" id="CH918505">
    <property type="protein sequence ID" value="EDW04867.1"/>
    <property type="molecule type" value="Genomic_DNA"/>
</dbReference>
<keyword evidence="3" id="KW-1185">Reference proteome</keyword>
<proteinExistence type="predicted"/>
<reference evidence="2 3" key="1">
    <citation type="journal article" date="2007" name="Nature">
        <title>Evolution of genes and genomes on the Drosophila phylogeny.</title>
        <authorList>
            <consortium name="Drosophila 12 Genomes Consortium"/>
            <person name="Clark A.G."/>
            <person name="Eisen M.B."/>
            <person name="Smith D.R."/>
            <person name="Bergman C.M."/>
            <person name="Oliver B."/>
            <person name="Markow T.A."/>
            <person name="Kaufman T.C."/>
            <person name="Kellis M."/>
            <person name="Gelbart W."/>
            <person name="Iyer V.N."/>
            <person name="Pollard D.A."/>
            <person name="Sackton T.B."/>
            <person name="Larracuente A.M."/>
            <person name="Singh N.D."/>
            <person name="Abad J.P."/>
            <person name="Abt D.N."/>
            <person name="Adryan B."/>
            <person name="Aguade M."/>
            <person name="Akashi H."/>
            <person name="Anderson W.W."/>
            <person name="Aquadro C.F."/>
            <person name="Ardell D.H."/>
            <person name="Arguello R."/>
            <person name="Artieri C.G."/>
            <person name="Barbash D.A."/>
            <person name="Barker D."/>
            <person name="Barsanti P."/>
            <person name="Batterham P."/>
            <person name="Batzoglou S."/>
            <person name="Begun D."/>
            <person name="Bhutkar A."/>
            <person name="Blanco E."/>
            <person name="Bosak S.A."/>
            <person name="Bradley R.K."/>
            <person name="Brand A.D."/>
            <person name="Brent M.R."/>
            <person name="Brooks A.N."/>
            <person name="Brown R.H."/>
            <person name="Butlin R.K."/>
            <person name="Caggese C."/>
            <person name="Calvi B.R."/>
            <person name="Bernardo de Carvalho A."/>
            <person name="Caspi A."/>
            <person name="Castrezana S."/>
            <person name="Celniker S.E."/>
            <person name="Chang J.L."/>
            <person name="Chapple C."/>
            <person name="Chatterji S."/>
            <person name="Chinwalla A."/>
            <person name="Civetta A."/>
            <person name="Clifton S.W."/>
            <person name="Comeron J.M."/>
            <person name="Costello J.C."/>
            <person name="Coyne J.A."/>
            <person name="Daub J."/>
            <person name="David R.G."/>
            <person name="Delcher A.L."/>
            <person name="Delehaunty K."/>
            <person name="Do C.B."/>
            <person name="Ebling H."/>
            <person name="Edwards K."/>
            <person name="Eickbush T."/>
            <person name="Evans J.D."/>
            <person name="Filipski A."/>
            <person name="Findeiss S."/>
            <person name="Freyhult E."/>
            <person name="Fulton L."/>
            <person name="Fulton R."/>
            <person name="Garcia A.C."/>
            <person name="Gardiner A."/>
            <person name="Garfield D.A."/>
            <person name="Garvin B.E."/>
            <person name="Gibson G."/>
            <person name="Gilbert D."/>
            <person name="Gnerre S."/>
            <person name="Godfrey J."/>
            <person name="Good R."/>
            <person name="Gotea V."/>
            <person name="Gravely B."/>
            <person name="Greenberg A.J."/>
            <person name="Griffiths-Jones S."/>
            <person name="Gross S."/>
            <person name="Guigo R."/>
            <person name="Gustafson E.A."/>
            <person name="Haerty W."/>
            <person name="Hahn M.W."/>
            <person name="Halligan D.L."/>
            <person name="Halpern A.L."/>
            <person name="Halter G.M."/>
            <person name="Han M.V."/>
            <person name="Heger A."/>
            <person name="Hillier L."/>
            <person name="Hinrichs A.S."/>
            <person name="Holmes I."/>
            <person name="Hoskins R.A."/>
            <person name="Hubisz M.J."/>
            <person name="Hultmark D."/>
            <person name="Huntley M.A."/>
            <person name="Jaffe D.B."/>
            <person name="Jagadeeshan S."/>
            <person name="Jeck W.R."/>
            <person name="Johnson J."/>
            <person name="Jones C.D."/>
            <person name="Jordan W.C."/>
            <person name="Karpen G.H."/>
            <person name="Kataoka E."/>
            <person name="Keightley P.D."/>
            <person name="Kheradpour P."/>
            <person name="Kirkness E.F."/>
            <person name="Koerich L.B."/>
            <person name="Kristiansen K."/>
            <person name="Kudrna D."/>
            <person name="Kulathinal R.J."/>
            <person name="Kumar S."/>
            <person name="Kwok R."/>
            <person name="Lander E."/>
            <person name="Langley C.H."/>
            <person name="Lapoint R."/>
            <person name="Lazzaro B.P."/>
            <person name="Lee S.J."/>
            <person name="Levesque L."/>
            <person name="Li R."/>
            <person name="Lin C.F."/>
            <person name="Lin M.F."/>
            <person name="Lindblad-Toh K."/>
            <person name="Llopart A."/>
            <person name="Long M."/>
            <person name="Low L."/>
            <person name="Lozovsky E."/>
            <person name="Lu J."/>
            <person name="Luo M."/>
            <person name="Machado C.A."/>
            <person name="Makalowski W."/>
            <person name="Marzo M."/>
            <person name="Matsuda M."/>
            <person name="Matzkin L."/>
            <person name="McAllister B."/>
            <person name="McBride C.S."/>
            <person name="McKernan B."/>
            <person name="McKernan K."/>
            <person name="Mendez-Lago M."/>
            <person name="Minx P."/>
            <person name="Mollenhauer M.U."/>
            <person name="Montooth K."/>
            <person name="Mount S.M."/>
            <person name="Mu X."/>
            <person name="Myers E."/>
            <person name="Negre B."/>
            <person name="Newfeld S."/>
            <person name="Nielsen R."/>
            <person name="Noor M.A."/>
            <person name="O'Grady P."/>
            <person name="Pachter L."/>
            <person name="Papaceit M."/>
            <person name="Parisi M.J."/>
            <person name="Parisi M."/>
            <person name="Parts L."/>
            <person name="Pedersen J.S."/>
            <person name="Pesole G."/>
            <person name="Phillippy A.M."/>
            <person name="Ponting C.P."/>
            <person name="Pop M."/>
            <person name="Porcelli D."/>
            <person name="Powell J.R."/>
            <person name="Prohaska S."/>
            <person name="Pruitt K."/>
            <person name="Puig M."/>
            <person name="Quesneville H."/>
            <person name="Ram K.R."/>
            <person name="Rand D."/>
            <person name="Rasmussen M.D."/>
            <person name="Reed L.K."/>
            <person name="Reenan R."/>
            <person name="Reily A."/>
            <person name="Remington K.A."/>
            <person name="Rieger T.T."/>
            <person name="Ritchie M.G."/>
            <person name="Robin C."/>
            <person name="Rogers Y.H."/>
            <person name="Rohde C."/>
            <person name="Rozas J."/>
            <person name="Rubenfield M.J."/>
            <person name="Ruiz A."/>
            <person name="Russo S."/>
            <person name="Salzberg S.L."/>
            <person name="Sanchez-Gracia A."/>
            <person name="Saranga D.J."/>
            <person name="Sato H."/>
            <person name="Schaeffer S.W."/>
            <person name="Schatz M.C."/>
            <person name="Schlenke T."/>
            <person name="Schwartz R."/>
            <person name="Segarra C."/>
            <person name="Singh R.S."/>
            <person name="Sirot L."/>
            <person name="Sirota M."/>
            <person name="Sisneros N.B."/>
            <person name="Smith C.D."/>
            <person name="Smith T.F."/>
            <person name="Spieth J."/>
            <person name="Stage D.E."/>
            <person name="Stark A."/>
            <person name="Stephan W."/>
            <person name="Strausberg R.L."/>
            <person name="Strempel S."/>
            <person name="Sturgill D."/>
            <person name="Sutton G."/>
            <person name="Sutton G.G."/>
            <person name="Tao W."/>
            <person name="Teichmann S."/>
            <person name="Tobari Y.N."/>
            <person name="Tomimura Y."/>
            <person name="Tsolas J.M."/>
            <person name="Valente V.L."/>
            <person name="Venter E."/>
            <person name="Venter J.C."/>
            <person name="Vicario S."/>
            <person name="Vieira F.G."/>
            <person name="Vilella A.J."/>
            <person name="Villasante A."/>
            <person name="Walenz B."/>
            <person name="Wang J."/>
            <person name="Wasserman M."/>
            <person name="Watts T."/>
            <person name="Wilson D."/>
            <person name="Wilson R.K."/>
            <person name="Wing R.A."/>
            <person name="Wolfner M.F."/>
            <person name="Wong A."/>
            <person name="Wong G.K."/>
            <person name="Wu C.I."/>
            <person name="Wu G."/>
            <person name="Yamamoto D."/>
            <person name="Yang H.P."/>
            <person name="Yang S.P."/>
            <person name="Yorke J.A."/>
            <person name="Yoshida K."/>
            <person name="Zdobnov E."/>
            <person name="Zhang P."/>
            <person name="Zhang Y."/>
            <person name="Zimin A.V."/>
            <person name="Baldwin J."/>
            <person name="Abdouelleil A."/>
            <person name="Abdulkadir J."/>
            <person name="Abebe A."/>
            <person name="Abera B."/>
            <person name="Abreu J."/>
            <person name="Acer S.C."/>
            <person name="Aftuck L."/>
            <person name="Alexander A."/>
            <person name="An P."/>
            <person name="Anderson E."/>
            <person name="Anderson S."/>
            <person name="Arachi H."/>
            <person name="Azer M."/>
            <person name="Bachantsang P."/>
            <person name="Barry A."/>
            <person name="Bayul T."/>
            <person name="Berlin A."/>
            <person name="Bessette D."/>
            <person name="Bloom T."/>
            <person name="Blye J."/>
            <person name="Boguslavskiy L."/>
            <person name="Bonnet C."/>
            <person name="Boukhgalter B."/>
            <person name="Bourzgui I."/>
            <person name="Brown A."/>
            <person name="Cahill P."/>
            <person name="Channer S."/>
            <person name="Cheshatsang Y."/>
            <person name="Chuda L."/>
            <person name="Citroen M."/>
            <person name="Collymore A."/>
            <person name="Cooke P."/>
            <person name="Costello M."/>
            <person name="D'Aco K."/>
            <person name="Daza R."/>
            <person name="De Haan G."/>
            <person name="DeGray S."/>
            <person name="DeMaso C."/>
            <person name="Dhargay N."/>
            <person name="Dooley K."/>
            <person name="Dooley E."/>
            <person name="Doricent M."/>
            <person name="Dorje P."/>
            <person name="Dorjee K."/>
            <person name="Dupes A."/>
            <person name="Elong R."/>
            <person name="Falk J."/>
            <person name="Farina A."/>
            <person name="Faro S."/>
            <person name="Ferguson D."/>
            <person name="Fisher S."/>
            <person name="Foley C.D."/>
            <person name="Franke A."/>
            <person name="Friedrich D."/>
            <person name="Gadbois L."/>
            <person name="Gearin G."/>
            <person name="Gearin C.R."/>
            <person name="Giannoukos G."/>
            <person name="Goode T."/>
            <person name="Graham J."/>
            <person name="Grandbois E."/>
            <person name="Grewal S."/>
            <person name="Gyaltsen K."/>
            <person name="Hafez N."/>
            <person name="Hagos B."/>
            <person name="Hall J."/>
            <person name="Henson C."/>
            <person name="Hollinger A."/>
            <person name="Honan T."/>
            <person name="Huard M.D."/>
            <person name="Hughes L."/>
            <person name="Hurhula B."/>
            <person name="Husby M.E."/>
            <person name="Kamat A."/>
            <person name="Kanga B."/>
            <person name="Kashin S."/>
            <person name="Khazanovich D."/>
            <person name="Kisner P."/>
            <person name="Lance K."/>
            <person name="Lara M."/>
            <person name="Lee W."/>
            <person name="Lennon N."/>
            <person name="Letendre F."/>
            <person name="LeVine R."/>
            <person name="Lipovsky A."/>
            <person name="Liu X."/>
            <person name="Liu J."/>
            <person name="Liu S."/>
            <person name="Lokyitsang T."/>
            <person name="Lokyitsang Y."/>
            <person name="Lubonja R."/>
            <person name="Lui A."/>
            <person name="MacDonald P."/>
            <person name="Magnisalis V."/>
            <person name="Maru K."/>
            <person name="Matthews C."/>
            <person name="McCusker W."/>
            <person name="McDonough S."/>
            <person name="Mehta T."/>
            <person name="Meldrim J."/>
            <person name="Meneus L."/>
            <person name="Mihai O."/>
            <person name="Mihalev A."/>
            <person name="Mihova T."/>
            <person name="Mittelman R."/>
            <person name="Mlenga V."/>
            <person name="Montmayeur A."/>
            <person name="Mulrain L."/>
            <person name="Navidi A."/>
            <person name="Naylor J."/>
            <person name="Negash T."/>
            <person name="Nguyen T."/>
            <person name="Nguyen N."/>
            <person name="Nicol R."/>
            <person name="Norbu C."/>
            <person name="Norbu N."/>
            <person name="Novod N."/>
            <person name="O'Neill B."/>
            <person name="Osman S."/>
            <person name="Markiewicz E."/>
            <person name="Oyono O.L."/>
            <person name="Patti C."/>
            <person name="Phunkhang P."/>
            <person name="Pierre F."/>
            <person name="Priest M."/>
            <person name="Raghuraman S."/>
            <person name="Rege F."/>
            <person name="Reyes R."/>
            <person name="Rise C."/>
            <person name="Rogov P."/>
            <person name="Ross K."/>
            <person name="Ryan E."/>
            <person name="Settipalli S."/>
            <person name="Shea T."/>
            <person name="Sherpa N."/>
            <person name="Shi L."/>
            <person name="Shih D."/>
            <person name="Sparrow T."/>
            <person name="Spaulding J."/>
            <person name="Stalker J."/>
            <person name="Stange-Thomann N."/>
            <person name="Stavropoulos S."/>
            <person name="Stone C."/>
            <person name="Strader C."/>
            <person name="Tesfaye S."/>
            <person name="Thomson T."/>
            <person name="Thoulutsang Y."/>
            <person name="Thoulutsang D."/>
            <person name="Topham K."/>
            <person name="Topping I."/>
            <person name="Tsamla T."/>
            <person name="Vassiliev H."/>
            <person name="Vo A."/>
            <person name="Wangchuk T."/>
            <person name="Wangdi T."/>
            <person name="Weiand M."/>
            <person name="Wilkinson J."/>
            <person name="Wilson A."/>
            <person name="Yadav S."/>
            <person name="Young G."/>
            <person name="Yu Q."/>
            <person name="Zembek L."/>
            <person name="Zhong D."/>
            <person name="Zimmer A."/>
            <person name="Zwirko Z."/>
            <person name="Jaffe D.B."/>
            <person name="Alvarez P."/>
            <person name="Brockman W."/>
            <person name="Butler J."/>
            <person name="Chin C."/>
            <person name="Gnerre S."/>
            <person name="Grabherr M."/>
            <person name="Kleber M."/>
            <person name="Mauceli E."/>
            <person name="MacCallum I."/>
        </authorList>
    </citation>
    <scope>NUCLEOTIDE SEQUENCE [LARGE SCALE GENOMIC DNA]</scope>
    <source>
        <strain evidence="3">Tucson 15287-2541.00</strain>
    </source>
</reference>
<protein>
    <submittedName>
        <fullName evidence="2">GH11688</fullName>
    </submittedName>
</protein>
<evidence type="ECO:0000313" key="2">
    <source>
        <dbReference type="EMBL" id="EDW04867.1"/>
    </source>
</evidence>
<dbReference type="HOGENOM" id="CLU_2608526_0_0_1"/>
<name>B4K249_DROGR</name>
<dbReference type="AlphaFoldDB" id="B4K249"/>
<organism evidence="3">
    <name type="scientific">Drosophila grimshawi</name>
    <name type="common">Hawaiian fruit fly</name>
    <name type="synonym">Idiomyia grimshawi</name>
    <dbReference type="NCBI Taxonomy" id="7222"/>
    <lineage>
        <taxon>Eukaryota</taxon>
        <taxon>Metazoa</taxon>
        <taxon>Ecdysozoa</taxon>
        <taxon>Arthropoda</taxon>
        <taxon>Hexapoda</taxon>
        <taxon>Insecta</taxon>
        <taxon>Pterygota</taxon>
        <taxon>Neoptera</taxon>
        <taxon>Endopterygota</taxon>
        <taxon>Diptera</taxon>
        <taxon>Brachycera</taxon>
        <taxon>Muscomorpha</taxon>
        <taxon>Ephydroidea</taxon>
        <taxon>Drosophilidae</taxon>
        <taxon>Drosophila</taxon>
        <taxon>Hawaiian Drosophila</taxon>
    </lineage>
</organism>